<name>A0A3G4ZLW1_9VIRU</name>
<evidence type="ECO:0000259" key="5">
    <source>
        <dbReference type="Pfam" id="PF16903"/>
    </source>
</evidence>
<feature type="domain" description="Major capsid protein N-terminal" evidence="5">
    <location>
        <begin position="20"/>
        <end position="236"/>
    </location>
</feature>
<evidence type="ECO:0000256" key="2">
    <source>
        <dbReference type="ARBA" id="ARBA00022561"/>
    </source>
</evidence>
<dbReference type="Gene3D" id="2.70.9.20">
    <property type="entry name" value="Major capsid protein Vp54"/>
    <property type="match status" value="2"/>
</dbReference>
<accession>A0A3G4ZLW1</accession>
<dbReference type="Pfam" id="PF04451">
    <property type="entry name" value="Capsid_NCLDV"/>
    <property type="match status" value="2"/>
</dbReference>
<sequence length="631" mass="71527">MQLVAYGAQDVYLTGNPQITFWKVVYRRYTNFSIETIEHPLGGNPNFGRKATVTVIRNGDLASRIFLMVQLDTVNWLARRELAVDSKLPRFAWVRRLGHALIRFCNVEIGGSEIDKQYGTWLDIWYELTHDNDQDRGYNHMIGDVDELTRLDEPDGQGNIKDHYTLYIPLQFWFCRNSGLALPLIALQYHEVRLNFDFEDAHRLIVWQTDDAGNVPDLRGLGMREASILIDYVYLDSVERRRFAQVGHEYLIEQVQFTGDETITGNAKSSNIQYKSKLGFNHPCKELIWVIKNSTFAGDDRVSGGFGVGHSFLCYTHANESWHEALREAGNNIANGMMELSQQGCHHHGSQLTDVYVHIPLNGPVVTADIATRPNHSIRFNIFVNGTGATHLTVCRYPLYTGIPTSTGASGFNYADYLNTVQVNVDATTGTFVATVLDQTLTLTDVSIPTKSNGLIDLRFNTNQTGNPNDVFLVQFNNYGLRLDGRGNPVAEAVIQLNGNDRFPPRRGSYFNYVQPWQYHTHTPADGVNVYSFALHPEQHQPSGTCNLSRIDNTVLQLTLHDPLRTLFGKAHQLHIDISDAKLFVYAFSYNVLRIMSGIFGQNRLFLTVRCLISRLINLYRENIVNQPLFL</sequence>
<evidence type="ECO:0000256" key="1">
    <source>
        <dbReference type="ARBA" id="ARBA00004328"/>
    </source>
</evidence>
<dbReference type="Gene3D" id="2.70.9.10">
    <property type="entry name" value="Adenovirus Type 2 Hexon, domain 4"/>
    <property type="match status" value="1"/>
</dbReference>
<feature type="domain" description="Major capsid protein C-terminal" evidence="4">
    <location>
        <begin position="474"/>
        <end position="601"/>
    </location>
</feature>
<reference evidence="6" key="1">
    <citation type="submission" date="2018-10" db="EMBL/GenBank/DDBJ databases">
        <title>Hidden diversity of soil giant viruses.</title>
        <authorList>
            <person name="Schulz F."/>
            <person name="Alteio L."/>
            <person name="Goudeau D."/>
            <person name="Ryan E.M."/>
            <person name="Malmstrom R.R."/>
            <person name="Blanchard J."/>
            <person name="Woyke T."/>
        </authorList>
    </citation>
    <scope>NUCLEOTIDE SEQUENCE</scope>
    <source>
        <strain evidence="6">TEV1</strain>
    </source>
</reference>
<keyword evidence="3" id="KW-0946">Virion</keyword>
<comment type="subcellular location">
    <subcellularLocation>
        <location evidence="1">Virion</location>
    </subcellularLocation>
</comment>
<proteinExistence type="predicted"/>
<evidence type="ECO:0000256" key="3">
    <source>
        <dbReference type="ARBA" id="ARBA00022844"/>
    </source>
</evidence>
<evidence type="ECO:0000313" key="6">
    <source>
        <dbReference type="EMBL" id="AYV75818.1"/>
    </source>
</evidence>
<evidence type="ECO:0000259" key="4">
    <source>
        <dbReference type="Pfam" id="PF04451"/>
    </source>
</evidence>
<organism evidence="6">
    <name type="scientific">Terrestrivirus sp</name>
    <dbReference type="NCBI Taxonomy" id="2487775"/>
    <lineage>
        <taxon>Viruses</taxon>
        <taxon>Varidnaviria</taxon>
        <taxon>Bamfordvirae</taxon>
        <taxon>Nucleocytoviricota</taxon>
        <taxon>Megaviricetes</taxon>
        <taxon>Imitervirales</taxon>
        <taxon>Mimiviridae</taxon>
        <taxon>Klosneuvirinae</taxon>
    </lineage>
</organism>
<dbReference type="InterPro" id="IPR007542">
    <property type="entry name" value="MCP_C"/>
</dbReference>
<dbReference type="InterPro" id="IPR031654">
    <property type="entry name" value="Capsid_N"/>
</dbReference>
<protein>
    <submittedName>
        <fullName evidence="6">NCLDV major capsid protein</fullName>
    </submittedName>
</protein>
<dbReference type="GO" id="GO:0005198">
    <property type="term" value="F:structural molecule activity"/>
    <property type="evidence" value="ECO:0007669"/>
    <property type="project" value="InterPro"/>
</dbReference>
<dbReference type="InterPro" id="IPR038519">
    <property type="entry name" value="MCP_C_sf"/>
</dbReference>
<keyword evidence="2" id="KW-0167">Capsid protein</keyword>
<feature type="domain" description="Major capsid protein C-terminal" evidence="4">
    <location>
        <begin position="239"/>
        <end position="314"/>
    </location>
</feature>
<gene>
    <name evidence="6" type="ORF">Terrestrivirus3_87</name>
</gene>
<dbReference type="Pfam" id="PF16903">
    <property type="entry name" value="Capsid_N"/>
    <property type="match status" value="1"/>
</dbReference>
<dbReference type="InterPro" id="IPR016112">
    <property type="entry name" value="VP_dsDNA_II"/>
</dbReference>
<dbReference type="GO" id="GO:0019028">
    <property type="term" value="C:viral capsid"/>
    <property type="evidence" value="ECO:0007669"/>
    <property type="project" value="UniProtKB-KW"/>
</dbReference>
<dbReference type="EMBL" id="MK071981">
    <property type="protein sequence ID" value="AYV75818.1"/>
    <property type="molecule type" value="Genomic_DNA"/>
</dbReference>
<dbReference type="SUPFAM" id="SSF49749">
    <property type="entry name" value="Group II dsDNA viruses VP"/>
    <property type="match status" value="3"/>
</dbReference>